<dbReference type="SMART" id="SM01065">
    <property type="entry name" value="CBM_2"/>
    <property type="match status" value="2"/>
</dbReference>
<dbReference type="GO" id="GO:0005975">
    <property type="term" value="P:carbohydrate metabolic process"/>
    <property type="evidence" value="ECO:0007669"/>
    <property type="project" value="InterPro"/>
</dbReference>
<evidence type="ECO:0000256" key="2">
    <source>
        <dbReference type="ARBA" id="ARBA00004496"/>
    </source>
</evidence>
<dbReference type="Pfam" id="PF00686">
    <property type="entry name" value="CBM_20"/>
    <property type="match status" value="2"/>
</dbReference>
<dbReference type="GO" id="GO:2001070">
    <property type="term" value="F:starch binding"/>
    <property type="evidence" value="ECO:0007669"/>
    <property type="project" value="InterPro"/>
</dbReference>
<evidence type="ECO:0000313" key="12">
    <source>
        <dbReference type="EMBL" id="EGG21415.1"/>
    </source>
</evidence>
<dbReference type="GeneID" id="14872719"/>
<feature type="domain" description="CBM20" evidence="11">
    <location>
        <begin position="1"/>
        <end position="107"/>
    </location>
</feature>
<gene>
    <name evidence="12" type="ORF">DFA_01299</name>
</gene>
<evidence type="ECO:0000256" key="7">
    <source>
        <dbReference type="ARBA" id="ARBA00022679"/>
    </source>
</evidence>
<dbReference type="GO" id="GO:0005737">
    <property type="term" value="C:cytoplasm"/>
    <property type="evidence" value="ECO:0007669"/>
    <property type="project" value="UniProtKB-SubCell"/>
</dbReference>
<protein>
    <recommendedName>
        <fullName evidence="4">4-alpha-glucanotransferase</fullName>
        <ecNumber evidence="4">2.4.1.25</ecNumber>
    </recommendedName>
    <alternativeName>
        <fullName evidence="9">Amylomaltase</fullName>
    </alternativeName>
    <alternativeName>
        <fullName evidence="10">Disproportionating enzyme</fullName>
    </alternativeName>
</protein>
<dbReference type="CDD" id="cd05467">
    <property type="entry name" value="CBM20"/>
    <property type="match status" value="1"/>
</dbReference>
<dbReference type="SUPFAM" id="SSF49452">
    <property type="entry name" value="Starch-binding domain-like"/>
    <property type="match status" value="2"/>
</dbReference>
<proteinExistence type="inferred from homology"/>
<evidence type="ECO:0000256" key="6">
    <source>
        <dbReference type="ARBA" id="ARBA00022676"/>
    </source>
</evidence>
<keyword evidence="13" id="KW-1185">Reference proteome</keyword>
<dbReference type="RefSeq" id="XP_004359265.1">
    <property type="nucleotide sequence ID" value="XM_004359208.1"/>
</dbReference>
<evidence type="ECO:0000256" key="10">
    <source>
        <dbReference type="ARBA" id="ARBA00031501"/>
    </source>
</evidence>
<dbReference type="OMA" id="HYEFKED"/>
<dbReference type="OrthoDB" id="6123450at2759"/>
<feature type="domain" description="CBM20" evidence="11">
    <location>
        <begin position="141"/>
        <end position="254"/>
    </location>
</feature>
<keyword evidence="5" id="KW-0963">Cytoplasm</keyword>
<comment type="subcellular location">
    <subcellularLocation>
        <location evidence="2">Cytoplasm</location>
    </subcellularLocation>
</comment>
<dbReference type="STRING" id="1054147.F4PRX9"/>
<sequence>MSNNTVHIRFKVNYYTRLGQEVYICGSSEELGNWVDAEAKKLRYGDNGDWEIIVEFKKTSTDQVLNYKYFIMDTNADKIWEGGPNRTLDVSICDPFYTHEVRDTYQSPSSAENTFLKSSFFRDVYFRRTPEDVKTYNHIPTNSKDKVVVRFQVKSTCVTPHHSVYIVGSNTTLGNWRTERAIRLADDNYPNWRVDLEFTKDQLPFSYKYIITDDTTKSHVHWEQGSDRWFTSSILHASDYSNAVNEDRVYFFNDGDFKESNLIRTSGVAVPVFSLRSKKGLGVGEFNDIKALIDWASATGMHMIQILPINDTSVYYTWRDSYPYSSVSVFALHPIYINIESVSSDPEILSIINQHRDKLNALPHIDYESVITLKLDLLNKIYGKEKSKLATDKGLFEFVQENAKWIKPYALYMVLREQFKSSDHFSWPEHKSIDKETIEKLTSKNEKYWEKVQFYYFVQYHLHLQLLSASRYAVENRIGLKGDLPIGVSRQSVDTWVEPELFRLNMSTGAPPDAFADDGQNWGFPTYDWDRMKLDNYGWWRARLGQMSKYFHAYRIDHILGFFRIWEIPTEQLTGLLGHFNPSLPLWRSELSNNGIWDLDRLTKPYIRYHTLREQFGEYSDTVAKKFLKEYSPNCFKLLPQFETERLIDTNLEKDDQMYKPGLLKLVQNVSLLKDQDDENRYYPRIEINKTTSFNELSDDLKATLYRMYISYYFERQEELWTQIGMQRLPAIRDCTRMLVCGEDLGMVPKCVEPTLKNLGILGLRIQRMPSESAKEFYHPSEYSYLTVNTTSSHDMSTLRGWWEEDRTRSQNFYNNILGMYGEAPYFCEPYVTEAVIVQHLQSQSMISIFPLQDWFGLSSELSSRDPKEEKINEPSNPFHYWRYRCHVNLEDLLENQEFNKTIQRLIISSNRKLEDTNN</sequence>
<organism evidence="12 13">
    <name type="scientific">Cavenderia fasciculata</name>
    <name type="common">Slime mold</name>
    <name type="synonym">Dictyostelium fasciculatum</name>
    <dbReference type="NCBI Taxonomy" id="261658"/>
    <lineage>
        <taxon>Eukaryota</taxon>
        <taxon>Amoebozoa</taxon>
        <taxon>Evosea</taxon>
        <taxon>Eumycetozoa</taxon>
        <taxon>Dictyostelia</taxon>
        <taxon>Acytosteliales</taxon>
        <taxon>Cavenderiaceae</taxon>
        <taxon>Cavenderia</taxon>
    </lineage>
</organism>
<dbReference type="SUPFAM" id="SSF51445">
    <property type="entry name" value="(Trans)glycosidases"/>
    <property type="match status" value="1"/>
</dbReference>
<accession>F4PRX9</accession>
<comment type="catalytic activity">
    <reaction evidence="1">
        <text>Transfers a segment of a (1-&gt;4)-alpha-D-glucan to a new position in an acceptor, which may be glucose or a (1-&gt;4)-alpha-D-glucan.</text>
        <dbReference type="EC" id="2.4.1.25"/>
    </reaction>
</comment>
<dbReference type="PANTHER" id="PTHR32518">
    <property type="match status" value="1"/>
</dbReference>
<evidence type="ECO:0000256" key="1">
    <source>
        <dbReference type="ARBA" id="ARBA00000439"/>
    </source>
</evidence>
<dbReference type="Gene3D" id="2.60.40.10">
    <property type="entry name" value="Immunoglobulins"/>
    <property type="match status" value="2"/>
</dbReference>
<dbReference type="KEGG" id="dfa:DFA_01299"/>
<name>F4PRX9_CACFS</name>
<keyword evidence="6" id="KW-0328">Glycosyltransferase</keyword>
<dbReference type="InterPro" id="IPR002044">
    <property type="entry name" value="CBM20"/>
</dbReference>
<dbReference type="InterPro" id="IPR013783">
    <property type="entry name" value="Ig-like_fold"/>
</dbReference>
<comment type="similarity">
    <text evidence="3">Belongs to the disproportionating enzyme family.</text>
</comment>
<evidence type="ECO:0000256" key="3">
    <source>
        <dbReference type="ARBA" id="ARBA00005684"/>
    </source>
</evidence>
<dbReference type="AlphaFoldDB" id="F4PRX9"/>
<evidence type="ECO:0000256" key="8">
    <source>
        <dbReference type="ARBA" id="ARBA00023277"/>
    </source>
</evidence>
<dbReference type="EC" id="2.4.1.25" evidence="4"/>
<dbReference type="InterPro" id="IPR013784">
    <property type="entry name" value="Carb-bd-like_fold"/>
</dbReference>
<dbReference type="EMBL" id="GL883010">
    <property type="protein sequence ID" value="EGG21415.1"/>
    <property type="molecule type" value="Genomic_DNA"/>
</dbReference>
<evidence type="ECO:0000313" key="13">
    <source>
        <dbReference type="Proteomes" id="UP000007797"/>
    </source>
</evidence>
<evidence type="ECO:0000256" key="9">
    <source>
        <dbReference type="ARBA" id="ARBA00031423"/>
    </source>
</evidence>
<dbReference type="InterPro" id="IPR003385">
    <property type="entry name" value="Glyco_hydro_77"/>
</dbReference>
<dbReference type="InterPro" id="IPR017853">
    <property type="entry name" value="GH"/>
</dbReference>
<evidence type="ECO:0000259" key="11">
    <source>
        <dbReference type="PROSITE" id="PS51166"/>
    </source>
</evidence>
<dbReference type="PROSITE" id="PS51166">
    <property type="entry name" value="CBM20"/>
    <property type="match status" value="2"/>
</dbReference>
<reference evidence="13" key="1">
    <citation type="journal article" date="2011" name="Genome Res.">
        <title>Phylogeny-wide analysis of social amoeba genomes highlights ancient origins for complex intercellular communication.</title>
        <authorList>
            <person name="Heidel A.J."/>
            <person name="Lawal H.M."/>
            <person name="Felder M."/>
            <person name="Schilde C."/>
            <person name="Helps N.R."/>
            <person name="Tunggal B."/>
            <person name="Rivero F."/>
            <person name="John U."/>
            <person name="Schleicher M."/>
            <person name="Eichinger L."/>
            <person name="Platzer M."/>
            <person name="Noegel A.A."/>
            <person name="Schaap P."/>
            <person name="Gloeckner G."/>
        </authorList>
    </citation>
    <scope>NUCLEOTIDE SEQUENCE [LARGE SCALE GENOMIC DNA]</scope>
    <source>
        <strain evidence="13">SH3</strain>
    </source>
</reference>
<dbReference type="PANTHER" id="PTHR32518:SF3">
    <property type="entry name" value="4-ALPHA-GLUCANOTRANSFERASE"/>
    <property type="match status" value="1"/>
</dbReference>
<evidence type="ECO:0000256" key="4">
    <source>
        <dbReference type="ARBA" id="ARBA00012560"/>
    </source>
</evidence>
<dbReference type="Proteomes" id="UP000007797">
    <property type="component" value="Unassembled WGS sequence"/>
</dbReference>
<dbReference type="Gene3D" id="3.20.20.80">
    <property type="entry name" value="Glycosidases"/>
    <property type="match status" value="2"/>
</dbReference>
<evidence type="ECO:0000256" key="5">
    <source>
        <dbReference type="ARBA" id="ARBA00022490"/>
    </source>
</evidence>
<dbReference type="Pfam" id="PF02446">
    <property type="entry name" value="Glyco_hydro_77"/>
    <property type="match status" value="1"/>
</dbReference>
<keyword evidence="8" id="KW-0119">Carbohydrate metabolism</keyword>
<dbReference type="GO" id="GO:0004134">
    <property type="term" value="F:4-alpha-glucanotransferase activity"/>
    <property type="evidence" value="ECO:0007669"/>
    <property type="project" value="UniProtKB-EC"/>
</dbReference>
<keyword evidence="7" id="KW-0808">Transferase</keyword>